<gene>
    <name evidence="3" type="ORF">LSTR_LSTR002609</name>
</gene>
<feature type="compositionally biased region" description="Polar residues" evidence="2">
    <location>
        <begin position="128"/>
        <end position="140"/>
    </location>
</feature>
<feature type="compositionally biased region" description="Low complexity" evidence="2">
    <location>
        <begin position="117"/>
        <end position="127"/>
    </location>
</feature>
<dbReference type="SMR" id="A0A482XLE1"/>
<protein>
    <recommendedName>
        <fullName evidence="5">Cilia- and flagella-associated protein 97</fullName>
    </recommendedName>
</protein>
<sequence length="288" mass="33297">MPFNNRLNFSYNKTDSLNDSIDFDFYDEPYFEGDRQFGTGTGVRSVELKPMRKFDSNDRSQSEERICPKKKSDFKSNMNVRQKSIHNSESLELSDSSGDESGIDSRGHYEDGPRDISSGASSSTPSSELTDITSRSSFSKESNENLSDDEYKDDFCITSTTEDSRSENEIEHLTNEVQHMKLRTHKYEPARRIMLPNHTIPKPRRMSMTFTNEQVRQINRENDILLRKITANAKPRRNNSLSAVHFTPKIKASSFVNRSKQLKQIERENIVLLRRLSEVKSTQKRFTT</sequence>
<accession>A0A482XLE1</accession>
<feature type="region of interest" description="Disordered" evidence="2">
    <location>
        <begin position="34"/>
        <end position="154"/>
    </location>
</feature>
<dbReference type="PANTHER" id="PTHR23035">
    <property type="entry name" value="CILIA- AND FLAGELLA-ASSOCIATED PROTEIN 97-RELATED"/>
    <property type="match status" value="1"/>
</dbReference>
<feature type="compositionally biased region" description="Basic and acidic residues" evidence="2">
    <location>
        <begin position="103"/>
        <end position="114"/>
    </location>
</feature>
<dbReference type="STRING" id="195883.A0A482XLE1"/>
<dbReference type="PANTHER" id="PTHR23035:SF1">
    <property type="entry name" value="CILIA- AND FLAGELLA-ASSOCIATED PROTEIN 97"/>
    <property type="match status" value="1"/>
</dbReference>
<keyword evidence="4" id="KW-1185">Reference proteome</keyword>
<feature type="compositionally biased region" description="Basic and acidic residues" evidence="2">
    <location>
        <begin position="46"/>
        <end position="74"/>
    </location>
</feature>
<reference evidence="3 4" key="1">
    <citation type="journal article" date="2017" name="Gigascience">
        <title>Genome sequence of the small brown planthopper, Laodelphax striatellus.</title>
        <authorList>
            <person name="Zhu J."/>
            <person name="Jiang F."/>
            <person name="Wang X."/>
            <person name="Yang P."/>
            <person name="Bao Y."/>
            <person name="Zhao W."/>
            <person name="Wang W."/>
            <person name="Lu H."/>
            <person name="Wang Q."/>
            <person name="Cui N."/>
            <person name="Li J."/>
            <person name="Chen X."/>
            <person name="Luo L."/>
            <person name="Yu J."/>
            <person name="Kang L."/>
            <person name="Cui F."/>
        </authorList>
    </citation>
    <scope>NUCLEOTIDE SEQUENCE [LARGE SCALE GENOMIC DNA]</scope>
    <source>
        <strain evidence="3">Lst14</strain>
    </source>
</reference>
<name>A0A482XLE1_LAOST</name>
<dbReference type="EMBL" id="QKKF02005739">
    <property type="protein sequence ID" value="RZF46746.1"/>
    <property type="molecule type" value="Genomic_DNA"/>
</dbReference>
<dbReference type="InterPro" id="IPR029488">
    <property type="entry name" value="Hmw/CFAP97"/>
</dbReference>
<feature type="compositionally biased region" description="Polar residues" evidence="2">
    <location>
        <begin position="75"/>
        <end position="87"/>
    </location>
</feature>
<dbReference type="InterPro" id="IPR038791">
    <property type="entry name" value="Cfap97/Hemingway"/>
</dbReference>
<evidence type="ECO:0000256" key="2">
    <source>
        <dbReference type="SAM" id="MobiDB-lite"/>
    </source>
</evidence>
<dbReference type="AlphaFoldDB" id="A0A482XLE1"/>
<proteinExistence type="inferred from homology"/>
<dbReference type="OrthoDB" id="515313at2759"/>
<organism evidence="3 4">
    <name type="scientific">Laodelphax striatellus</name>
    <name type="common">Small brown planthopper</name>
    <name type="synonym">Delphax striatella</name>
    <dbReference type="NCBI Taxonomy" id="195883"/>
    <lineage>
        <taxon>Eukaryota</taxon>
        <taxon>Metazoa</taxon>
        <taxon>Ecdysozoa</taxon>
        <taxon>Arthropoda</taxon>
        <taxon>Hexapoda</taxon>
        <taxon>Insecta</taxon>
        <taxon>Pterygota</taxon>
        <taxon>Neoptera</taxon>
        <taxon>Paraneoptera</taxon>
        <taxon>Hemiptera</taxon>
        <taxon>Auchenorrhyncha</taxon>
        <taxon>Fulgoroidea</taxon>
        <taxon>Delphacidae</taxon>
        <taxon>Criomorphinae</taxon>
        <taxon>Laodelphax</taxon>
    </lineage>
</organism>
<dbReference type="Proteomes" id="UP000291343">
    <property type="component" value="Unassembled WGS sequence"/>
</dbReference>
<evidence type="ECO:0000313" key="4">
    <source>
        <dbReference type="Proteomes" id="UP000291343"/>
    </source>
</evidence>
<comment type="similarity">
    <text evidence="1">Belongs to the CFAP97 family.</text>
</comment>
<evidence type="ECO:0008006" key="5">
    <source>
        <dbReference type="Google" id="ProtNLM"/>
    </source>
</evidence>
<dbReference type="InParanoid" id="A0A482XLE1"/>
<evidence type="ECO:0000256" key="1">
    <source>
        <dbReference type="ARBA" id="ARBA00008315"/>
    </source>
</evidence>
<dbReference type="Pfam" id="PF13879">
    <property type="entry name" value="Hmw_CFAP97"/>
    <property type="match status" value="1"/>
</dbReference>
<evidence type="ECO:0000313" key="3">
    <source>
        <dbReference type="EMBL" id="RZF46746.1"/>
    </source>
</evidence>
<comment type="caution">
    <text evidence="3">The sequence shown here is derived from an EMBL/GenBank/DDBJ whole genome shotgun (WGS) entry which is preliminary data.</text>
</comment>